<comment type="caution">
    <text evidence="1">The sequence shown here is derived from an EMBL/GenBank/DDBJ whole genome shotgun (WGS) entry which is preliminary data.</text>
</comment>
<accession>A0ABR8UD28</accession>
<reference evidence="1 2" key="1">
    <citation type="submission" date="2020-08" db="EMBL/GenBank/DDBJ databases">
        <title>A Genomic Blueprint of the Chicken Gut Microbiome.</title>
        <authorList>
            <person name="Gilroy R."/>
            <person name="Ravi A."/>
            <person name="Getino M."/>
            <person name="Pursley I."/>
            <person name="Horton D.L."/>
            <person name="Alikhan N.-F."/>
            <person name="Baker D."/>
            <person name="Gharbi K."/>
            <person name="Hall N."/>
            <person name="Watson M."/>
            <person name="Adriaenssens E.M."/>
            <person name="Foster-Nyarko E."/>
            <person name="Jarju S."/>
            <person name="Secka A."/>
            <person name="Antonio M."/>
            <person name="Oren A."/>
            <person name="Chaudhuri R."/>
            <person name="La Ragione R.M."/>
            <person name="Hildebrand F."/>
            <person name="Pallen M.J."/>
        </authorList>
    </citation>
    <scope>NUCLEOTIDE SEQUENCE [LARGE SCALE GENOMIC DNA]</scope>
    <source>
        <strain evidence="1 2">Sa2YVA2</strain>
    </source>
</reference>
<sequence>MRWKSALRLIRGSSLYGNLYRIEKTVIHLLEVPSDLVAMIDGSTWKPITIGHSEASTYLLEGMQDNYYLKVQRQGSA</sequence>
<keyword evidence="2" id="KW-1185">Reference proteome</keyword>
<organism evidence="1 2">
    <name type="scientific">Sporosarcina quadrami</name>
    <dbReference type="NCBI Taxonomy" id="2762234"/>
    <lineage>
        <taxon>Bacteria</taxon>
        <taxon>Bacillati</taxon>
        <taxon>Bacillota</taxon>
        <taxon>Bacilli</taxon>
        <taxon>Bacillales</taxon>
        <taxon>Caryophanaceae</taxon>
        <taxon>Sporosarcina</taxon>
    </lineage>
</organism>
<dbReference type="Gene3D" id="3.30.200.20">
    <property type="entry name" value="Phosphorylase Kinase, domain 1"/>
    <property type="match status" value="1"/>
</dbReference>
<name>A0ABR8UD28_9BACL</name>
<proteinExistence type="predicted"/>
<evidence type="ECO:0000313" key="1">
    <source>
        <dbReference type="EMBL" id="MBD7985944.1"/>
    </source>
</evidence>
<dbReference type="Proteomes" id="UP000626786">
    <property type="component" value="Unassembled WGS sequence"/>
</dbReference>
<dbReference type="EMBL" id="JACSQN010000018">
    <property type="protein sequence ID" value="MBD7985944.1"/>
    <property type="molecule type" value="Genomic_DNA"/>
</dbReference>
<protein>
    <submittedName>
        <fullName evidence="1">Uncharacterized protein</fullName>
    </submittedName>
</protein>
<gene>
    <name evidence="1" type="ORF">H9649_15335</name>
</gene>
<evidence type="ECO:0000313" key="2">
    <source>
        <dbReference type="Proteomes" id="UP000626786"/>
    </source>
</evidence>